<dbReference type="Gene3D" id="2.40.50.430">
    <property type="match status" value="1"/>
</dbReference>
<evidence type="ECO:0000256" key="1">
    <source>
        <dbReference type="ARBA" id="ARBA00004123"/>
    </source>
</evidence>
<evidence type="ECO:0000256" key="2">
    <source>
        <dbReference type="ARBA" id="ARBA00006035"/>
    </source>
</evidence>
<keyword evidence="8" id="KW-0539">Nucleus</keyword>
<keyword evidence="13" id="KW-1185">Reference proteome</keyword>
<dbReference type="Proteomes" id="UP001164286">
    <property type="component" value="Unassembled WGS sequence"/>
</dbReference>
<protein>
    <recommendedName>
        <fullName evidence="3">DNA-directed DNA polymerase</fullName>
        <ecNumber evidence="3">2.7.7.7</ecNumber>
    </recommendedName>
</protein>
<dbReference type="Gene3D" id="3.60.21.50">
    <property type="match status" value="1"/>
</dbReference>
<keyword evidence="7" id="KW-0239">DNA-directed DNA polymerase</keyword>
<feature type="domain" description="DNA polymerase alpha/delta/epsilon subunit B" evidence="10">
    <location>
        <begin position="228"/>
        <end position="441"/>
    </location>
</feature>
<dbReference type="PANTHER" id="PTHR10416:SF0">
    <property type="entry name" value="DNA POLYMERASE DELTA SUBUNIT 2"/>
    <property type="match status" value="1"/>
</dbReference>
<dbReference type="InterPro" id="IPR007185">
    <property type="entry name" value="DNA_pol_a/d/e_bsu"/>
</dbReference>
<keyword evidence="6" id="KW-0235">DNA replication</keyword>
<dbReference type="AlphaFoldDB" id="A0AA38LWM4"/>
<evidence type="ECO:0000313" key="13">
    <source>
        <dbReference type="Proteomes" id="UP001164286"/>
    </source>
</evidence>
<reference evidence="12" key="1">
    <citation type="journal article" date="2022" name="G3 (Bethesda)">
        <title>High quality genome of the basidiomycete yeast Dioszegia hungarica PDD-24b-2 isolated from cloud water.</title>
        <authorList>
            <person name="Jarrige D."/>
            <person name="Haridas S."/>
            <person name="Bleykasten-Grosshans C."/>
            <person name="Joly M."/>
            <person name="Nadalig T."/>
            <person name="Sancelme M."/>
            <person name="Vuilleumier S."/>
            <person name="Grigoriev I.V."/>
            <person name="Amato P."/>
            <person name="Bringel F."/>
        </authorList>
    </citation>
    <scope>NUCLEOTIDE SEQUENCE</scope>
    <source>
        <strain evidence="12">PDD-24b-2</strain>
    </source>
</reference>
<accession>A0AA38LWM4</accession>
<dbReference type="Pfam" id="PF04042">
    <property type="entry name" value="DNA_pol_E_B"/>
    <property type="match status" value="1"/>
</dbReference>
<dbReference type="GO" id="GO:0006281">
    <property type="term" value="P:DNA repair"/>
    <property type="evidence" value="ECO:0007669"/>
    <property type="project" value="UniProtKB-ARBA"/>
</dbReference>
<dbReference type="EMBL" id="JAKWFO010000003">
    <property type="protein sequence ID" value="KAI9638505.1"/>
    <property type="molecule type" value="Genomic_DNA"/>
</dbReference>
<name>A0AA38LWM4_9TREE</name>
<keyword evidence="5" id="KW-0548">Nucleotidyltransferase</keyword>
<keyword evidence="4" id="KW-0808">Transferase</keyword>
<dbReference type="GO" id="GO:0043625">
    <property type="term" value="C:delta DNA polymerase complex"/>
    <property type="evidence" value="ECO:0007669"/>
    <property type="project" value="TreeGrafter"/>
</dbReference>
<proteinExistence type="inferred from homology"/>
<evidence type="ECO:0000256" key="7">
    <source>
        <dbReference type="ARBA" id="ARBA00022932"/>
    </source>
</evidence>
<evidence type="ECO:0000256" key="5">
    <source>
        <dbReference type="ARBA" id="ARBA00022695"/>
    </source>
</evidence>
<dbReference type="InterPro" id="IPR040663">
    <property type="entry name" value="DNA_pol_D_N"/>
</dbReference>
<sequence>MVYLPEPLPEPSTSVLKRPVTTYSSLPELSKPFYIDPAQRSYKHQYANIYFVRLVELRPIVEQRAGERWSHVRGKPPLLPRILNLQRGQLCYIVGTTYMDMPLKPNVLEDMARDHWIAVPAARPKFYSAQDAVQLEDESGRVRLVGEKMKRERDREGGGLVTGVIMAVLGMETSSGDFEVIDLCFAGLPEIYRPPSDAPYLNGKGKSKAKEEAMEVDVANGSSEKTWVAVVSGLSVGAQEALADIKVQMLVDWLRGESAGPSDLIDGSRIARLVLAGNSLSNPVKGEDDRQIKRFNATSKPVYSSHPTRTLALVLSDLLSSSLPINVVPGPADPAGATLPQQPLPKVMIGGKREGLESGTNPSWSEIGGRSFLTTGGQTVDDIFKYLPSSSRLGMARRTLEWRHIAPTAPDTLWIYPFPDADPFIIQHRPDVYILGNQPEYETALTGGDEDPTRIILVPSFAKTGVVVLVCLETLEVKTVGFEAPGWKGEEKKEEADE</sequence>
<dbReference type="PANTHER" id="PTHR10416">
    <property type="entry name" value="DNA POLYMERASE DELTA SUBUNIT 2"/>
    <property type="match status" value="1"/>
</dbReference>
<evidence type="ECO:0000256" key="6">
    <source>
        <dbReference type="ARBA" id="ARBA00022705"/>
    </source>
</evidence>
<dbReference type="InterPro" id="IPR024826">
    <property type="entry name" value="DNA_pol_delta/II_ssu"/>
</dbReference>
<dbReference type="GO" id="GO:0003677">
    <property type="term" value="F:DNA binding"/>
    <property type="evidence" value="ECO:0007669"/>
    <property type="project" value="InterPro"/>
</dbReference>
<gene>
    <name evidence="12" type="ORF">MKK02DRAFT_22436</name>
</gene>
<evidence type="ECO:0000259" key="10">
    <source>
        <dbReference type="Pfam" id="PF04042"/>
    </source>
</evidence>
<evidence type="ECO:0000256" key="3">
    <source>
        <dbReference type="ARBA" id="ARBA00012417"/>
    </source>
</evidence>
<evidence type="ECO:0000259" key="11">
    <source>
        <dbReference type="Pfam" id="PF18018"/>
    </source>
</evidence>
<feature type="domain" description="DNA polymerase delta subunit OB-fold" evidence="11">
    <location>
        <begin position="45"/>
        <end position="182"/>
    </location>
</feature>
<dbReference type="GO" id="GO:0003887">
    <property type="term" value="F:DNA-directed DNA polymerase activity"/>
    <property type="evidence" value="ECO:0007669"/>
    <property type="project" value="UniProtKB-KW"/>
</dbReference>
<dbReference type="GO" id="GO:0006273">
    <property type="term" value="P:lagging strand elongation"/>
    <property type="evidence" value="ECO:0007669"/>
    <property type="project" value="UniProtKB-ARBA"/>
</dbReference>
<comment type="caution">
    <text evidence="12">The sequence shown here is derived from an EMBL/GenBank/DDBJ whole genome shotgun (WGS) entry which is preliminary data.</text>
</comment>
<dbReference type="EC" id="2.7.7.7" evidence="3"/>
<evidence type="ECO:0000256" key="4">
    <source>
        <dbReference type="ARBA" id="ARBA00022679"/>
    </source>
</evidence>
<organism evidence="12 13">
    <name type="scientific">Dioszegia hungarica</name>
    <dbReference type="NCBI Taxonomy" id="4972"/>
    <lineage>
        <taxon>Eukaryota</taxon>
        <taxon>Fungi</taxon>
        <taxon>Dikarya</taxon>
        <taxon>Basidiomycota</taxon>
        <taxon>Agaricomycotina</taxon>
        <taxon>Tremellomycetes</taxon>
        <taxon>Tremellales</taxon>
        <taxon>Bulleribasidiaceae</taxon>
        <taxon>Dioszegia</taxon>
    </lineage>
</organism>
<comment type="subcellular location">
    <subcellularLocation>
        <location evidence="1">Nucleus</location>
    </subcellularLocation>
</comment>
<comment type="catalytic activity">
    <reaction evidence="9">
        <text>DNA(n) + a 2'-deoxyribonucleoside 5'-triphosphate = DNA(n+1) + diphosphate</text>
        <dbReference type="Rhea" id="RHEA:22508"/>
        <dbReference type="Rhea" id="RHEA-COMP:17339"/>
        <dbReference type="Rhea" id="RHEA-COMP:17340"/>
        <dbReference type="ChEBI" id="CHEBI:33019"/>
        <dbReference type="ChEBI" id="CHEBI:61560"/>
        <dbReference type="ChEBI" id="CHEBI:173112"/>
        <dbReference type="EC" id="2.7.7.7"/>
    </reaction>
</comment>
<dbReference type="GeneID" id="77725766"/>
<evidence type="ECO:0000256" key="8">
    <source>
        <dbReference type="ARBA" id="ARBA00023242"/>
    </source>
</evidence>
<dbReference type="FunFam" id="2.40.50.430:FF:000002">
    <property type="entry name" value="DNA polymerase delta subunit"/>
    <property type="match status" value="1"/>
</dbReference>
<dbReference type="RefSeq" id="XP_052948282.1">
    <property type="nucleotide sequence ID" value="XM_053086565.1"/>
</dbReference>
<dbReference type="Pfam" id="PF18018">
    <property type="entry name" value="DNA_pol_D_N"/>
    <property type="match status" value="1"/>
</dbReference>
<evidence type="ECO:0000313" key="12">
    <source>
        <dbReference type="EMBL" id="KAI9638505.1"/>
    </source>
</evidence>
<comment type="similarity">
    <text evidence="2">Belongs to the DNA polymerase delta/II small subunit family.</text>
</comment>
<evidence type="ECO:0000256" key="9">
    <source>
        <dbReference type="ARBA" id="ARBA00049244"/>
    </source>
</evidence>